<protein>
    <recommendedName>
        <fullName evidence="5">FLYWCH-type domain-containing protein</fullName>
    </recommendedName>
</protein>
<feature type="domain" description="FLYWCH-type" evidence="5">
    <location>
        <begin position="72"/>
        <end position="128"/>
    </location>
</feature>
<keyword evidence="7" id="KW-1185">Reference proteome</keyword>
<evidence type="ECO:0000256" key="4">
    <source>
        <dbReference type="SAM" id="MobiDB-lite"/>
    </source>
</evidence>
<dbReference type="Pfam" id="PF04500">
    <property type="entry name" value="FLYWCH"/>
    <property type="match status" value="1"/>
</dbReference>
<keyword evidence="2" id="KW-0863">Zinc-finger</keyword>
<evidence type="ECO:0000313" key="7">
    <source>
        <dbReference type="Proteomes" id="UP000299102"/>
    </source>
</evidence>
<reference evidence="6 7" key="1">
    <citation type="journal article" date="2019" name="Commun. Biol.">
        <title>The bagworm genome reveals a unique fibroin gene that provides high tensile strength.</title>
        <authorList>
            <person name="Kono N."/>
            <person name="Nakamura H."/>
            <person name="Ohtoshi R."/>
            <person name="Tomita M."/>
            <person name="Numata K."/>
            <person name="Arakawa K."/>
        </authorList>
    </citation>
    <scope>NUCLEOTIDE SEQUENCE [LARGE SCALE GENOMIC DNA]</scope>
</reference>
<sequence>MDVQQESQGLSRQHHHLREHRREDLARAQPLSTRQQSVPRSTFGILVVMRLQSDALRDNLKVRTFVPVYGITKAGNRILFIGRHRFLRHSRKPGPKVRWACNKKPRGCRATVITCDDVIIRVMNMHNH</sequence>
<gene>
    <name evidence="6" type="ORF">EVAR_17944_1</name>
</gene>
<dbReference type="AlphaFoldDB" id="A0A4C1UYA7"/>
<evidence type="ECO:0000313" key="6">
    <source>
        <dbReference type="EMBL" id="GBP31455.1"/>
    </source>
</evidence>
<evidence type="ECO:0000256" key="1">
    <source>
        <dbReference type="ARBA" id="ARBA00022723"/>
    </source>
</evidence>
<accession>A0A4C1UYA7</accession>
<comment type="caution">
    <text evidence="6">The sequence shown here is derived from an EMBL/GenBank/DDBJ whole genome shotgun (WGS) entry which is preliminary data.</text>
</comment>
<dbReference type="OrthoDB" id="6159439at2759"/>
<proteinExistence type="predicted"/>
<keyword evidence="3" id="KW-0862">Zinc</keyword>
<dbReference type="Proteomes" id="UP000299102">
    <property type="component" value="Unassembled WGS sequence"/>
</dbReference>
<evidence type="ECO:0000256" key="3">
    <source>
        <dbReference type="ARBA" id="ARBA00022833"/>
    </source>
</evidence>
<feature type="compositionally biased region" description="Polar residues" evidence="4">
    <location>
        <begin position="1"/>
        <end position="11"/>
    </location>
</feature>
<evidence type="ECO:0000259" key="5">
    <source>
        <dbReference type="Pfam" id="PF04500"/>
    </source>
</evidence>
<dbReference type="GO" id="GO:0008270">
    <property type="term" value="F:zinc ion binding"/>
    <property type="evidence" value="ECO:0007669"/>
    <property type="project" value="UniProtKB-KW"/>
</dbReference>
<dbReference type="InterPro" id="IPR007588">
    <property type="entry name" value="Znf_FLYWCH"/>
</dbReference>
<feature type="region of interest" description="Disordered" evidence="4">
    <location>
        <begin position="1"/>
        <end position="37"/>
    </location>
</feature>
<dbReference type="EMBL" id="BGZK01000246">
    <property type="protein sequence ID" value="GBP31455.1"/>
    <property type="molecule type" value="Genomic_DNA"/>
</dbReference>
<organism evidence="6 7">
    <name type="scientific">Eumeta variegata</name>
    <name type="common">Bagworm moth</name>
    <name type="synonym">Eumeta japonica</name>
    <dbReference type="NCBI Taxonomy" id="151549"/>
    <lineage>
        <taxon>Eukaryota</taxon>
        <taxon>Metazoa</taxon>
        <taxon>Ecdysozoa</taxon>
        <taxon>Arthropoda</taxon>
        <taxon>Hexapoda</taxon>
        <taxon>Insecta</taxon>
        <taxon>Pterygota</taxon>
        <taxon>Neoptera</taxon>
        <taxon>Endopterygota</taxon>
        <taxon>Lepidoptera</taxon>
        <taxon>Glossata</taxon>
        <taxon>Ditrysia</taxon>
        <taxon>Tineoidea</taxon>
        <taxon>Psychidae</taxon>
        <taxon>Oiketicinae</taxon>
        <taxon>Eumeta</taxon>
    </lineage>
</organism>
<evidence type="ECO:0000256" key="2">
    <source>
        <dbReference type="ARBA" id="ARBA00022771"/>
    </source>
</evidence>
<keyword evidence="1" id="KW-0479">Metal-binding</keyword>
<dbReference type="Gene3D" id="2.20.25.240">
    <property type="match status" value="1"/>
</dbReference>
<name>A0A4C1UYA7_EUMVA</name>